<feature type="region of interest" description="Disordered" evidence="1">
    <location>
        <begin position="65"/>
        <end position="87"/>
    </location>
</feature>
<feature type="compositionally biased region" description="Polar residues" evidence="1">
    <location>
        <begin position="71"/>
        <end position="87"/>
    </location>
</feature>
<reference evidence="3" key="1">
    <citation type="submission" date="2015-01" db="EMBL/GenBank/DDBJ databases">
        <title>Transcriptome Assembly of Fopius arisanus.</title>
        <authorList>
            <person name="Geib S."/>
        </authorList>
    </citation>
    <scope>NUCLEOTIDE SEQUENCE</scope>
</reference>
<feature type="compositionally biased region" description="Basic residues" evidence="1">
    <location>
        <begin position="283"/>
        <end position="294"/>
    </location>
</feature>
<dbReference type="EMBL" id="GBYB01005091">
    <property type="protein sequence ID" value="JAG74858.1"/>
    <property type="molecule type" value="Transcribed_RNA"/>
</dbReference>
<accession>A0A0C9RDN5</accession>
<sequence>MCFMPLFLFLSVSFLDGSGHDSAEIDGTVERHVTSAPTKQFVPDPQHSTKPSSLKKELCLHLETTTHHPKSQSPKSKIPQALNSSSKPLASVPLDISIEESNQKSKIPIRAKEKKEKDRMDEIVTKSKVEDGDQTLVRQSVVTERLEGDNGETSIVTRTVTSIVSESSVSLSQADIDKIMESRTFADPINSITETSTRMITERIPKSTSKEDSGACTSVKETVRSISTKSSWESSSRSHDKDNWDQVQCSLDTSPGSVDIAFTKNGDSRHELPSDSDSDGSPRARRRSLSKRRTLGSSSGSDVALHEGAELSPLEDDQGTAITANKF</sequence>
<evidence type="ECO:0000256" key="1">
    <source>
        <dbReference type="SAM" id="MobiDB-lite"/>
    </source>
</evidence>
<feature type="compositionally biased region" description="Low complexity" evidence="1">
    <location>
        <begin position="225"/>
        <end position="235"/>
    </location>
</feature>
<feature type="region of interest" description="Disordered" evidence="1">
    <location>
        <begin position="196"/>
        <end position="327"/>
    </location>
</feature>
<proteinExistence type="predicted"/>
<name>A0A0C9RDN5_9HYME</name>
<organism evidence="3">
    <name type="scientific">Fopius arisanus</name>
    <dbReference type="NCBI Taxonomy" id="64838"/>
    <lineage>
        <taxon>Eukaryota</taxon>
        <taxon>Metazoa</taxon>
        <taxon>Ecdysozoa</taxon>
        <taxon>Arthropoda</taxon>
        <taxon>Hexapoda</taxon>
        <taxon>Insecta</taxon>
        <taxon>Pterygota</taxon>
        <taxon>Neoptera</taxon>
        <taxon>Endopterygota</taxon>
        <taxon>Hymenoptera</taxon>
        <taxon>Apocrita</taxon>
        <taxon>Ichneumonoidea</taxon>
        <taxon>Braconidae</taxon>
        <taxon>Opiinae</taxon>
        <taxon>Fopius</taxon>
    </lineage>
</organism>
<dbReference type="AlphaFoldDB" id="A0A0C9RDN5"/>
<feature type="region of interest" description="Disordered" evidence="1">
    <location>
        <begin position="35"/>
        <end position="54"/>
    </location>
</feature>
<evidence type="ECO:0000256" key="2">
    <source>
        <dbReference type="SAM" id="SignalP"/>
    </source>
</evidence>
<feature type="compositionally biased region" description="Basic and acidic residues" evidence="1">
    <location>
        <begin position="200"/>
        <end position="213"/>
    </location>
</feature>
<feature type="signal peptide" evidence="2">
    <location>
        <begin position="1"/>
        <end position="19"/>
    </location>
</feature>
<feature type="chain" id="PRO_5002201871" evidence="2">
    <location>
        <begin position="20"/>
        <end position="327"/>
    </location>
</feature>
<protein>
    <submittedName>
        <fullName evidence="3">Uncharacterized protein</fullName>
    </submittedName>
</protein>
<gene>
    <name evidence="3" type="ORF">g.23876</name>
</gene>
<evidence type="ECO:0000313" key="3">
    <source>
        <dbReference type="EMBL" id="JAG74858.1"/>
    </source>
</evidence>
<feature type="compositionally biased region" description="Polar residues" evidence="1">
    <location>
        <begin position="245"/>
        <end position="256"/>
    </location>
</feature>
<keyword evidence="2" id="KW-0732">Signal</keyword>